<organism evidence="2 3">
    <name type="scientific">Durusdinium trenchii</name>
    <dbReference type="NCBI Taxonomy" id="1381693"/>
    <lineage>
        <taxon>Eukaryota</taxon>
        <taxon>Sar</taxon>
        <taxon>Alveolata</taxon>
        <taxon>Dinophyceae</taxon>
        <taxon>Suessiales</taxon>
        <taxon>Symbiodiniaceae</taxon>
        <taxon>Durusdinium</taxon>
    </lineage>
</organism>
<reference evidence="2 3" key="1">
    <citation type="submission" date="2024-02" db="EMBL/GenBank/DDBJ databases">
        <authorList>
            <person name="Chen Y."/>
            <person name="Shah S."/>
            <person name="Dougan E. K."/>
            <person name="Thang M."/>
            <person name="Chan C."/>
        </authorList>
    </citation>
    <scope>NUCLEOTIDE SEQUENCE [LARGE SCALE GENOMIC DNA]</scope>
</reference>
<evidence type="ECO:0000313" key="3">
    <source>
        <dbReference type="Proteomes" id="UP001642484"/>
    </source>
</evidence>
<name>A0ABP0NYY9_9DINO</name>
<gene>
    <name evidence="1" type="ORF">CCMP2556_LOCUS33864</name>
    <name evidence="2" type="ORF">CCMP2556_LOCUS33910</name>
</gene>
<dbReference type="EMBL" id="CAXAMN010022384">
    <property type="protein sequence ID" value="CAK9068901.1"/>
    <property type="molecule type" value="Genomic_DNA"/>
</dbReference>
<evidence type="ECO:0000313" key="2">
    <source>
        <dbReference type="EMBL" id="CAK9068997.1"/>
    </source>
</evidence>
<dbReference type="EMBL" id="CAXAMN010022395">
    <property type="protein sequence ID" value="CAK9068997.1"/>
    <property type="molecule type" value="Genomic_DNA"/>
</dbReference>
<evidence type="ECO:0000313" key="1">
    <source>
        <dbReference type="EMBL" id="CAK9068901.1"/>
    </source>
</evidence>
<comment type="caution">
    <text evidence="2">The sequence shown here is derived from an EMBL/GenBank/DDBJ whole genome shotgun (WGS) entry which is preliminary data.</text>
</comment>
<sequence length="148" mass="16387">MTKLQHVDEQLFEMTSSRALDLVPTFKMMEISSIAWTFASSQVFAEPLMSALSRQVARHLQRPERKSARSLAGILWALAKTLWPDEALEEALATEILSHELNPHSLAATVWCMARLTLRHLALQHLGSGAGLAQAVQHFGAQESSNRG</sequence>
<dbReference type="Proteomes" id="UP001642484">
    <property type="component" value="Unassembled WGS sequence"/>
</dbReference>
<protein>
    <submittedName>
        <fullName evidence="2">Uncharacterized protein</fullName>
    </submittedName>
</protein>
<keyword evidence="3" id="KW-1185">Reference proteome</keyword>
<proteinExistence type="predicted"/>
<accession>A0ABP0NYY9</accession>